<sequence length="39" mass="4580">MAELFFMKIVHVHKLCNDTLFSQVESGEAHHEYGKSIRF</sequence>
<accession>C0Z4T8</accession>
<gene>
    <name evidence="1" type="ordered locus">BBR47_08380</name>
</gene>
<organism evidence="1 2">
    <name type="scientific">Brevibacillus brevis (strain 47 / JCM 6285 / NBRC 100599)</name>
    <dbReference type="NCBI Taxonomy" id="358681"/>
    <lineage>
        <taxon>Bacteria</taxon>
        <taxon>Bacillati</taxon>
        <taxon>Bacillota</taxon>
        <taxon>Bacilli</taxon>
        <taxon>Bacillales</taxon>
        <taxon>Paenibacillaceae</taxon>
        <taxon>Brevibacillus</taxon>
    </lineage>
</organism>
<dbReference type="Proteomes" id="UP000001877">
    <property type="component" value="Chromosome"/>
</dbReference>
<name>C0Z4T8_BREBN</name>
<evidence type="ECO:0000313" key="2">
    <source>
        <dbReference type="Proteomes" id="UP000001877"/>
    </source>
</evidence>
<dbReference type="AlphaFoldDB" id="C0Z4T8"/>
<proteinExistence type="predicted"/>
<evidence type="ECO:0000313" key="1">
    <source>
        <dbReference type="EMBL" id="BAH41815.1"/>
    </source>
</evidence>
<dbReference type="EMBL" id="AP008955">
    <property type="protein sequence ID" value="BAH41815.1"/>
    <property type="molecule type" value="Genomic_DNA"/>
</dbReference>
<keyword evidence="2" id="KW-1185">Reference proteome</keyword>
<protein>
    <submittedName>
        <fullName evidence="1">Uncharacterized protein</fullName>
    </submittedName>
</protein>
<dbReference type="KEGG" id="bbe:BBR47_08380"/>
<dbReference type="HOGENOM" id="CLU_3305819_0_0_9"/>
<reference evidence="1 2" key="1">
    <citation type="submission" date="2005-03" db="EMBL/GenBank/DDBJ databases">
        <title>Brevibacillus brevis strain 47, complete genome.</title>
        <authorList>
            <person name="Hosoyama A."/>
            <person name="Yamada R."/>
            <person name="Hongo Y."/>
            <person name="Terui Y."/>
            <person name="Ankai A."/>
            <person name="Masuyama W."/>
            <person name="Sekiguchi M."/>
            <person name="Takeda T."/>
            <person name="Asano K."/>
            <person name="Ohji S."/>
            <person name="Ichikawa N."/>
            <person name="Narita S."/>
            <person name="Aoki N."/>
            <person name="Miura H."/>
            <person name="Matsushita S."/>
            <person name="Sekigawa T."/>
            <person name="Yamagata H."/>
            <person name="Yoshikawa H."/>
            <person name="Udaka S."/>
            <person name="Tanikawa S."/>
            <person name="Fujita N."/>
        </authorList>
    </citation>
    <scope>NUCLEOTIDE SEQUENCE [LARGE SCALE GENOMIC DNA]</scope>
    <source>
        <strain evidence="2">47 / JCM 6285 / NBRC 100599</strain>
    </source>
</reference>